<dbReference type="NCBIfam" id="TIGR00830">
    <property type="entry name" value="PTBA"/>
    <property type="match status" value="1"/>
</dbReference>
<evidence type="ECO:0000256" key="5">
    <source>
        <dbReference type="ARBA" id="ARBA00022683"/>
    </source>
</evidence>
<evidence type="ECO:0000256" key="3">
    <source>
        <dbReference type="ARBA" id="ARBA00022597"/>
    </source>
</evidence>
<evidence type="ECO:0000313" key="9">
    <source>
        <dbReference type="Proteomes" id="UP001223586"/>
    </source>
</evidence>
<name>A0ABT9WPG8_9BACI</name>
<organism evidence="8 9">
    <name type="scientific">Bacillus chungangensis</name>
    <dbReference type="NCBI Taxonomy" id="587633"/>
    <lineage>
        <taxon>Bacteria</taxon>
        <taxon>Bacillati</taxon>
        <taxon>Bacillota</taxon>
        <taxon>Bacilli</taxon>
        <taxon>Bacillales</taxon>
        <taxon>Bacillaceae</taxon>
        <taxon>Bacillus</taxon>
    </lineage>
</organism>
<dbReference type="Pfam" id="PF00358">
    <property type="entry name" value="PTS_EIIA_1"/>
    <property type="match status" value="1"/>
</dbReference>
<sequence length="154" mass="17027">MFFKKKKPTLYAVANGEFIPLEEVQDEVFSSKMVGEGFAIGQHNGEIVAPIDGEITNIFPTKHAITITTDQGASVLIHMGIDTVNLKGEGFELFVSENEYVQKGDRLAKMDNQLLTERGKDTTVITVVPEIKSVKIVNSKKMVTSKDKILVVEK</sequence>
<dbReference type="EMBL" id="JAUSTT010000004">
    <property type="protein sequence ID" value="MDQ0175180.1"/>
    <property type="molecule type" value="Genomic_DNA"/>
</dbReference>
<dbReference type="InterPro" id="IPR011055">
    <property type="entry name" value="Dup_hybrid_motif"/>
</dbReference>
<dbReference type="PANTHER" id="PTHR45008:SF1">
    <property type="entry name" value="PTS SYSTEM GLUCOSE-SPECIFIC EIIA COMPONENT"/>
    <property type="match status" value="1"/>
</dbReference>
<keyword evidence="5" id="KW-0598">Phosphotransferase system</keyword>
<protein>
    <submittedName>
        <fullName evidence="8">PTS system glucose-specific IIC component</fullName>
    </submittedName>
</protein>
<feature type="domain" description="PTS EIIA type-1" evidence="7">
    <location>
        <begin position="26"/>
        <end position="130"/>
    </location>
</feature>
<accession>A0ABT9WPG8</accession>
<evidence type="ECO:0000313" key="8">
    <source>
        <dbReference type="EMBL" id="MDQ0175180.1"/>
    </source>
</evidence>
<keyword evidence="6" id="KW-0418">Kinase</keyword>
<reference evidence="8 9" key="1">
    <citation type="submission" date="2023-07" db="EMBL/GenBank/DDBJ databases">
        <title>Genomic Encyclopedia of Type Strains, Phase IV (KMG-IV): sequencing the most valuable type-strain genomes for metagenomic binning, comparative biology and taxonomic classification.</title>
        <authorList>
            <person name="Goeker M."/>
        </authorList>
    </citation>
    <scope>NUCLEOTIDE SEQUENCE [LARGE SCALE GENOMIC DNA]</scope>
    <source>
        <strain evidence="8 9">DSM 23837</strain>
    </source>
</reference>
<dbReference type="PROSITE" id="PS00371">
    <property type="entry name" value="PTS_EIIA_TYPE_1_HIS"/>
    <property type="match status" value="1"/>
</dbReference>
<dbReference type="Proteomes" id="UP001223586">
    <property type="component" value="Unassembled WGS sequence"/>
</dbReference>
<keyword evidence="9" id="KW-1185">Reference proteome</keyword>
<evidence type="ECO:0000256" key="1">
    <source>
        <dbReference type="ARBA" id="ARBA00004496"/>
    </source>
</evidence>
<keyword evidence="4" id="KW-0808">Transferase</keyword>
<dbReference type="InterPro" id="IPR050890">
    <property type="entry name" value="PTS_EIIA_component"/>
</dbReference>
<dbReference type="PANTHER" id="PTHR45008">
    <property type="entry name" value="PTS SYSTEM GLUCOSE-SPECIFIC EIIA COMPONENT"/>
    <property type="match status" value="1"/>
</dbReference>
<gene>
    <name evidence="8" type="ORF">J2S08_001014</name>
</gene>
<dbReference type="Gene3D" id="2.70.70.10">
    <property type="entry name" value="Glucose Permease (Domain IIA)"/>
    <property type="match status" value="1"/>
</dbReference>
<proteinExistence type="predicted"/>
<comment type="subcellular location">
    <subcellularLocation>
        <location evidence="1">Cytoplasm</location>
    </subcellularLocation>
</comment>
<comment type="caution">
    <text evidence="8">The sequence shown here is derived from an EMBL/GenBank/DDBJ whole genome shotgun (WGS) entry which is preliminary data.</text>
</comment>
<dbReference type="InterPro" id="IPR001127">
    <property type="entry name" value="PTS_EIIA_1_perm"/>
</dbReference>
<dbReference type="SUPFAM" id="SSF51261">
    <property type="entry name" value="Duplicated hybrid motif"/>
    <property type="match status" value="1"/>
</dbReference>
<dbReference type="RefSeq" id="WP_307227256.1">
    <property type="nucleotide sequence ID" value="NZ_JAUSTT010000004.1"/>
</dbReference>
<evidence type="ECO:0000256" key="6">
    <source>
        <dbReference type="ARBA" id="ARBA00022777"/>
    </source>
</evidence>
<evidence type="ECO:0000259" key="7">
    <source>
        <dbReference type="PROSITE" id="PS51093"/>
    </source>
</evidence>
<keyword evidence="2" id="KW-0813">Transport</keyword>
<dbReference type="PROSITE" id="PS51093">
    <property type="entry name" value="PTS_EIIA_TYPE_1"/>
    <property type="match status" value="1"/>
</dbReference>
<evidence type="ECO:0000256" key="4">
    <source>
        <dbReference type="ARBA" id="ARBA00022679"/>
    </source>
</evidence>
<keyword evidence="3" id="KW-0762">Sugar transport</keyword>
<evidence type="ECO:0000256" key="2">
    <source>
        <dbReference type="ARBA" id="ARBA00022448"/>
    </source>
</evidence>